<dbReference type="SUPFAM" id="SSF51126">
    <property type="entry name" value="Pectin lyase-like"/>
    <property type="match status" value="1"/>
</dbReference>
<dbReference type="Proteomes" id="UP001342314">
    <property type="component" value="Unassembled WGS sequence"/>
</dbReference>
<dbReference type="InterPro" id="IPR012334">
    <property type="entry name" value="Pectin_lyas_fold"/>
</dbReference>
<evidence type="ECO:0008006" key="5">
    <source>
        <dbReference type="Google" id="ProtNLM"/>
    </source>
</evidence>
<feature type="signal peptide" evidence="2">
    <location>
        <begin position="1"/>
        <end position="24"/>
    </location>
</feature>
<reference evidence="3 4" key="1">
    <citation type="submission" date="2021-12" db="EMBL/GenBank/DDBJ databases">
        <title>High titer production of polyol ester of fatty acids by Rhodotorula paludigena BS15 towards product separation-free biomass refinery.</title>
        <authorList>
            <person name="Mano J."/>
            <person name="Ono H."/>
            <person name="Tanaka T."/>
            <person name="Naito K."/>
            <person name="Sushida H."/>
            <person name="Ike M."/>
            <person name="Tokuyasu K."/>
            <person name="Kitaoka M."/>
        </authorList>
    </citation>
    <scope>NUCLEOTIDE SEQUENCE [LARGE SCALE GENOMIC DNA]</scope>
    <source>
        <strain evidence="3 4">BS15</strain>
    </source>
</reference>
<feature type="region of interest" description="Disordered" evidence="1">
    <location>
        <begin position="542"/>
        <end position="571"/>
    </location>
</feature>
<comment type="caution">
    <text evidence="3">The sequence shown here is derived from an EMBL/GenBank/DDBJ whole genome shotgun (WGS) entry which is preliminary data.</text>
</comment>
<keyword evidence="4" id="KW-1185">Reference proteome</keyword>
<name>A0AAV5GAU0_9BASI</name>
<sequence>MPGRRRSPQALAFAFLSSTLAAAATQTHFTAADCIESASSAEINYLLRTGGAGTSIVLCPYAQVSIDAHDQPITFTAARQAIYTRGFPEDHSRATLVIENPQGHFSGDLTTAIAADCDACEGVVIRNLHVDGGREQLGGLEGTDALLVVGGEAGAQEVRSVDAWGARGFAVIHAAAGAQGACRDVVIADNVVHTSGDAPLDAFLQSELARLRDGPPAYMGIDRPGTWTDGISLACAHSSVSENTIRDVSGVGIAVRGSPGSQVFQNTIVARDRDMLSGISLVANPVFRGRAGDLGGVTVRENRIHAASAMVRVGISTGAGSWATDELIGDHEIPFASEITKNRLSSYTGYFGYAIALSDARNIVVQDNAISASIWGFETSACYERPAFVAPTPLLRDPRSVIGSLQPSFVDKHFGFLLCVGPGSPSSSFEMSRHQINDAQARSYHAAASHVGMKAGGRNGRGRGRPAEIPLKELHPHAEPQPVRGGKTVPKRWQQEQREGKEGDEVAPAYDDVLHEEVLRMRHYPTREEMEHPQLRAVKPVAATQESDAPKGGFRRSRLKGPRGGVEPAAGAAMRQVVVRARDKRHGLY</sequence>
<gene>
    <name evidence="3" type="ORF">Rhopal_002528-T1</name>
</gene>
<proteinExistence type="predicted"/>
<accession>A0AAV5GAU0</accession>
<protein>
    <recommendedName>
        <fullName evidence="5">Right handed beta helix domain-containing protein</fullName>
    </recommendedName>
</protein>
<feature type="compositionally biased region" description="Basic and acidic residues" evidence="1">
    <location>
        <begin position="493"/>
        <end position="504"/>
    </location>
</feature>
<dbReference type="InterPro" id="IPR006626">
    <property type="entry name" value="PbH1"/>
</dbReference>
<dbReference type="EMBL" id="BQKY01000005">
    <property type="protein sequence ID" value="GJN89541.1"/>
    <property type="molecule type" value="Genomic_DNA"/>
</dbReference>
<organism evidence="3 4">
    <name type="scientific">Rhodotorula paludigena</name>
    <dbReference type="NCBI Taxonomy" id="86838"/>
    <lineage>
        <taxon>Eukaryota</taxon>
        <taxon>Fungi</taxon>
        <taxon>Dikarya</taxon>
        <taxon>Basidiomycota</taxon>
        <taxon>Pucciniomycotina</taxon>
        <taxon>Microbotryomycetes</taxon>
        <taxon>Sporidiobolales</taxon>
        <taxon>Sporidiobolaceae</taxon>
        <taxon>Rhodotorula</taxon>
    </lineage>
</organism>
<dbReference type="InterPro" id="IPR011050">
    <property type="entry name" value="Pectin_lyase_fold/virulence"/>
</dbReference>
<evidence type="ECO:0000256" key="1">
    <source>
        <dbReference type="SAM" id="MobiDB-lite"/>
    </source>
</evidence>
<dbReference type="Gene3D" id="2.160.20.10">
    <property type="entry name" value="Single-stranded right-handed beta-helix, Pectin lyase-like"/>
    <property type="match status" value="1"/>
</dbReference>
<dbReference type="SMART" id="SM00710">
    <property type="entry name" value="PbH1"/>
    <property type="match status" value="5"/>
</dbReference>
<feature type="chain" id="PRO_5043932679" description="Right handed beta helix domain-containing protein" evidence="2">
    <location>
        <begin position="25"/>
        <end position="589"/>
    </location>
</feature>
<dbReference type="AlphaFoldDB" id="A0AAV5GAU0"/>
<evidence type="ECO:0000313" key="3">
    <source>
        <dbReference type="EMBL" id="GJN89541.1"/>
    </source>
</evidence>
<keyword evidence="2" id="KW-0732">Signal</keyword>
<evidence type="ECO:0000313" key="4">
    <source>
        <dbReference type="Proteomes" id="UP001342314"/>
    </source>
</evidence>
<evidence type="ECO:0000256" key="2">
    <source>
        <dbReference type="SAM" id="SignalP"/>
    </source>
</evidence>
<feature type="region of interest" description="Disordered" evidence="1">
    <location>
        <begin position="453"/>
        <end position="504"/>
    </location>
</feature>